<dbReference type="STRING" id="1802270.A3C07_05065"/>
<dbReference type="GO" id="GO:0003676">
    <property type="term" value="F:nucleic acid binding"/>
    <property type="evidence" value="ECO:0007669"/>
    <property type="project" value="InterPro"/>
</dbReference>
<organism evidence="1 2">
    <name type="scientific">Candidatus Sungbacteria bacterium RIFCSPHIGHO2_02_FULL_47_11</name>
    <dbReference type="NCBI Taxonomy" id="1802270"/>
    <lineage>
        <taxon>Bacteria</taxon>
        <taxon>Candidatus Sungiibacteriota</taxon>
    </lineage>
</organism>
<dbReference type="AlphaFoldDB" id="A0A1G2KM82"/>
<protein>
    <recommendedName>
        <fullName evidence="3">Exonuclease domain-containing protein</fullName>
    </recommendedName>
</protein>
<evidence type="ECO:0000313" key="2">
    <source>
        <dbReference type="Proteomes" id="UP000179023"/>
    </source>
</evidence>
<comment type="caution">
    <text evidence="1">The sequence shown here is derived from an EMBL/GenBank/DDBJ whole genome shotgun (WGS) entry which is preliminary data.</text>
</comment>
<dbReference type="EMBL" id="MHQI01000012">
    <property type="protein sequence ID" value="OHA00540.1"/>
    <property type="molecule type" value="Genomic_DNA"/>
</dbReference>
<name>A0A1G2KM82_9BACT</name>
<dbReference type="InterPro" id="IPR012337">
    <property type="entry name" value="RNaseH-like_sf"/>
</dbReference>
<reference evidence="1 2" key="1">
    <citation type="journal article" date="2016" name="Nat. Commun.">
        <title>Thousands of microbial genomes shed light on interconnected biogeochemical processes in an aquifer system.</title>
        <authorList>
            <person name="Anantharaman K."/>
            <person name="Brown C.T."/>
            <person name="Hug L.A."/>
            <person name="Sharon I."/>
            <person name="Castelle C.J."/>
            <person name="Probst A.J."/>
            <person name="Thomas B.C."/>
            <person name="Singh A."/>
            <person name="Wilkins M.J."/>
            <person name="Karaoz U."/>
            <person name="Brodie E.L."/>
            <person name="Williams K.H."/>
            <person name="Hubbard S.S."/>
            <person name="Banfield J.F."/>
        </authorList>
    </citation>
    <scope>NUCLEOTIDE SEQUENCE [LARGE SCALE GENOMIC DNA]</scope>
</reference>
<evidence type="ECO:0008006" key="3">
    <source>
        <dbReference type="Google" id="ProtNLM"/>
    </source>
</evidence>
<dbReference type="InterPro" id="IPR036397">
    <property type="entry name" value="RNaseH_sf"/>
</dbReference>
<evidence type="ECO:0000313" key="1">
    <source>
        <dbReference type="EMBL" id="OHA00540.1"/>
    </source>
</evidence>
<sequence>MCGGGQAAQFTSFPQNAFIFVDTFVRVLKMAEKEKLYIANDIEMAGPRVGVHSLLSWGACVVTEEKFSKEELLKKGLAYYDEVQPITWEYNEDAMRVGCLGLRCLDECQTLPAYNPRSEHFEPRLVLELLHRKGTHPMIATLDFQKWIAHVGRGREIVPVVDTVFFDSAHILYYFSQFSSHNPYGHAGIDMDSFFRGYRKNMGATLGEAAQHIDRGVHHNSLDDAIFLANISREIIYNGALA</sequence>
<proteinExistence type="predicted"/>
<accession>A0A1G2KM82</accession>
<dbReference type="Proteomes" id="UP000179023">
    <property type="component" value="Unassembled WGS sequence"/>
</dbReference>
<dbReference type="SUPFAM" id="SSF53098">
    <property type="entry name" value="Ribonuclease H-like"/>
    <property type="match status" value="1"/>
</dbReference>
<dbReference type="Gene3D" id="3.30.420.10">
    <property type="entry name" value="Ribonuclease H-like superfamily/Ribonuclease H"/>
    <property type="match status" value="1"/>
</dbReference>
<gene>
    <name evidence="1" type="ORF">A3C07_05065</name>
</gene>